<evidence type="ECO:0000256" key="9">
    <source>
        <dbReference type="ARBA" id="ARBA00023160"/>
    </source>
</evidence>
<evidence type="ECO:0000256" key="2">
    <source>
        <dbReference type="ARBA" id="ARBA00022516"/>
    </source>
</evidence>
<dbReference type="PANTHER" id="PTHR11771">
    <property type="entry name" value="LIPOXYGENASE"/>
    <property type="match status" value="1"/>
</dbReference>
<dbReference type="SUPFAM" id="SSF48484">
    <property type="entry name" value="Lipoxigenase"/>
    <property type="match status" value="1"/>
</dbReference>
<feature type="domain" description="Lipoxygenase" evidence="13">
    <location>
        <begin position="211"/>
        <end position="505"/>
    </location>
</feature>
<evidence type="ECO:0000259" key="12">
    <source>
        <dbReference type="PROSITE" id="PS50095"/>
    </source>
</evidence>
<sequence>MAATKINGMLGSKSFISNNYFLCNSTPSLKLWERKAVHVRKVMAVAGAPMLTKLIELDFVRSILNPKTPTQSTLSGQVTVGYDAKEKMKELMFQWWDSSNAAIDARRGVSLQLVSSEVDPRTGKPKVSKEAIIEWSRDLNISADKFITYNVQFLVDTNFGAPGAILVTNRNEKELFLKNVTIEDSLHFDCESWVQPENLQSEKRIFFSNKAFLPSETPEGLKELRKKELSELRGNGVGVRVSSDRTYDYDVYNDLGDPDKGTKSARPVLGGERRPYPRRCRTGRPSTKSDPKSEAQADESMPMYVPRDEAFGDVKRETVDAGSRNAMMNNLFPFLKHTTEGEAVSSFTDINNLYKQCRNHSHLNKIIKESTADAFKFDPPYIVSRDASCCLRDDEFGRLTLAGMNPLSIERLHVFPPVSKLEASVYGPQESAFREEHIITHLGGMSVQEAIEKKKLFVLDYHDAYLPFLNSINAHPDRKAYATRTIFFLTQLGTLKPIAIVIPLI</sequence>
<protein>
    <submittedName>
        <fullName evidence="14">Lipoxygenase 3, Arabidopsis thaliana lipoxygenase 3</fullName>
    </submittedName>
</protein>
<evidence type="ECO:0000256" key="7">
    <source>
        <dbReference type="ARBA" id="ARBA00023002"/>
    </source>
</evidence>
<evidence type="ECO:0000256" key="10">
    <source>
        <dbReference type="PROSITE-ProRule" id="PRU00152"/>
    </source>
</evidence>
<dbReference type="EMBL" id="BSYR01000069">
    <property type="protein sequence ID" value="GMJ14160.1"/>
    <property type="molecule type" value="Genomic_DNA"/>
</dbReference>
<dbReference type="AlphaFoldDB" id="A0A9W7JI55"/>
<evidence type="ECO:0000256" key="1">
    <source>
        <dbReference type="ARBA" id="ARBA00009419"/>
    </source>
</evidence>
<organism evidence="14 15">
    <name type="scientific">Hibiscus trionum</name>
    <name type="common">Flower of an hour</name>
    <dbReference type="NCBI Taxonomy" id="183268"/>
    <lineage>
        <taxon>Eukaryota</taxon>
        <taxon>Viridiplantae</taxon>
        <taxon>Streptophyta</taxon>
        <taxon>Embryophyta</taxon>
        <taxon>Tracheophyta</taxon>
        <taxon>Spermatophyta</taxon>
        <taxon>Magnoliopsida</taxon>
        <taxon>eudicotyledons</taxon>
        <taxon>Gunneridae</taxon>
        <taxon>Pentapetalae</taxon>
        <taxon>rosids</taxon>
        <taxon>malvids</taxon>
        <taxon>Malvales</taxon>
        <taxon>Malvaceae</taxon>
        <taxon>Malvoideae</taxon>
        <taxon>Hibiscus</taxon>
    </lineage>
</organism>
<keyword evidence="9" id="KW-0275">Fatty acid biosynthesis</keyword>
<dbReference type="GO" id="GO:0006633">
    <property type="term" value="P:fatty acid biosynthetic process"/>
    <property type="evidence" value="ECO:0007669"/>
    <property type="project" value="UniProtKB-KW"/>
</dbReference>
<dbReference type="InterPro" id="IPR000907">
    <property type="entry name" value="LipOase"/>
</dbReference>
<gene>
    <name evidence="14" type="ORF">HRI_005085200</name>
</gene>
<keyword evidence="4" id="KW-0925">Oxylipin biosynthesis</keyword>
<keyword evidence="15" id="KW-1185">Reference proteome</keyword>
<evidence type="ECO:0000256" key="6">
    <source>
        <dbReference type="ARBA" id="ARBA00022964"/>
    </source>
</evidence>
<dbReference type="Gene3D" id="2.60.60.20">
    <property type="entry name" value="PLAT/LH2 domain"/>
    <property type="match status" value="1"/>
</dbReference>
<comment type="caution">
    <text evidence="14">The sequence shown here is derived from an EMBL/GenBank/DDBJ whole genome shotgun (WGS) entry which is preliminary data.</text>
</comment>
<evidence type="ECO:0000256" key="4">
    <source>
        <dbReference type="ARBA" id="ARBA00022767"/>
    </source>
</evidence>
<keyword evidence="7" id="KW-0560">Oxidoreductase</keyword>
<dbReference type="GO" id="GO:0016702">
    <property type="term" value="F:oxidoreductase activity, acting on single donors with incorporation of molecular oxygen, incorporation of two atoms of oxygen"/>
    <property type="evidence" value="ECO:0007669"/>
    <property type="project" value="InterPro"/>
</dbReference>
<dbReference type="Gene3D" id="4.10.372.10">
    <property type="entry name" value="Lipoxygenase-1, Domain 3"/>
    <property type="match status" value="1"/>
</dbReference>
<feature type="domain" description="PLAT" evidence="12">
    <location>
        <begin position="87"/>
        <end position="208"/>
    </location>
</feature>
<feature type="region of interest" description="Disordered" evidence="11">
    <location>
        <begin position="252"/>
        <end position="301"/>
    </location>
</feature>
<evidence type="ECO:0000256" key="3">
    <source>
        <dbReference type="ARBA" id="ARBA00022723"/>
    </source>
</evidence>
<comment type="caution">
    <text evidence="10">Lacks conserved residue(s) required for the propagation of feature annotation.</text>
</comment>
<name>A0A9W7JI55_HIBTR</name>
<dbReference type="GO" id="GO:0046872">
    <property type="term" value="F:metal ion binding"/>
    <property type="evidence" value="ECO:0007669"/>
    <property type="project" value="UniProtKB-KW"/>
</dbReference>
<dbReference type="GO" id="GO:0034440">
    <property type="term" value="P:lipid oxidation"/>
    <property type="evidence" value="ECO:0007669"/>
    <property type="project" value="InterPro"/>
</dbReference>
<dbReference type="InterPro" id="IPR001246">
    <property type="entry name" value="LipOase_plant"/>
</dbReference>
<dbReference type="SUPFAM" id="SSF49723">
    <property type="entry name" value="Lipase/lipooxygenase domain (PLAT/LH2 domain)"/>
    <property type="match status" value="1"/>
</dbReference>
<evidence type="ECO:0000256" key="11">
    <source>
        <dbReference type="SAM" id="MobiDB-lite"/>
    </source>
</evidence>
<proteinExistence type="inferred from homology"/>
<comment type="similarity">
    <text evidence="1">Belongs to the lipoxygenase family.</text>
</comment>
<dbReference type="SMART" id="SM00308">
    <property type="entry name" value="LH2"/>
    <property type="match status" value="1"/>
</dbReference>
<dbReference type="Pfam" id="PF01477">
    <property type="entry name" value="PLAT"/>
    <property type="match status" value="1"/>
</dbReference>
<dbReference type="Proteomes" id="UP001165190">
    <property type="component" value="Unassembled WGS sequence"/>
</dbReference>
<keyword evidence="3" id="KW-0479">Metal-binding</keyword>
<keyword evidence="8" id="KW-0443">Lipid metabolism</keyword>
<accession>A0A9W7JI55</accession>
<dbReference type="PRINTS" id="PR00468">
    <property type="entry name" value="PLTLPOXGNASE"/>
</dbReference>
<keyword evidence="2" id="KW-0444">Lipid biosynthesis</keyword>
<dbReference type="Pfam" id="PF00305">
    <property type="entry name" value="Lipoxygenase"/>
    <property type="match status" value="1"/>
</dbReference>
<dbReference type="InterPro" id="IPR001024">
    <property type="entry name" value="PLAT/LH2_dom"/>
</dbReference>
<evidence type="ECO:0000256" key="5">
    <source>
        <dbReference type="ARBA" id="ARBA00022832"/>
    </source>
</evidence>
<dbReference type="PROSITE" id="PS50095">
    <property type="entry name" value="PLAT"/>
    <property type="match status" value="1"/>
</dbReference>
<evidence type="ECO:0000256" key="8">
    <source>
        <dbReference type="ARBA" id="ARBA00023098"/>
    </source>
</evidence>
<dbReference type="InterPro" id="IPR027433">
    <property type="entry name" value="Lipoxygenase_dom_3"/>
</dbReference>
<dbReference type="InterPro" id="IPR036392">
    <property type="entry name" value="PLAT/LH2_dom_sf"/>
</dbReference>
<keyword evidence="5" id="KW-0276">Fatty acid metabolism</keyword>
<keyword evidence="6" id="KW-0223">Dioxygenase</keyword>
<dbReference type="Gene3D" id="4.10.375.10">
    <property type="entry name" value="Lipoxygenase-1, Domain 2"/>
    <property type="match status" value="1"/>
</dbReference>
<evidence type="ECO:0000259" key="13">
    <source>
        <dbReference type="PROSITE" id="PS51393"/>
    </source>
</evidence>
<reference evidence="14" key="1">
    <citation type="submission" date="2023-05" db="EMBL/GenBank/DDBJ databases">
        <title>Genome and transcriptome analyses reveal genes involved in the formation of fine ridges on petal epidermal cells in Hibiscus trionum.</title>
        <authorList>
            <person name="Koshimizu S."/>
            <person name="Masuda S."/>
            <person name="Ishii T."/>
            <person name="Shirasu K."/>
            <person name="Hoshino A."/>
            <person name="Arita M."/>
        </authorList>
    </citation>
    <scope>NUCLEOTIDE SEQUENCE</scope>
    <source>
        <strain evidence="14">Hamamatsu line</strain>
    </source>
</reference>
<dbReference type="Gene3D" id="3.10.450.60">
    <property type="match status" value="1"/>
</dbReference>
<dbReference type="OrthoDB" id="976986at2759"/>
<evidence type="ECO:0000313" key="15">
    <source>
        <dbReference type="Proteomes" id="UP001165190"/>
    </source>
</evidence>
<dbReference type="InterPro" id="IPR036226">
    <property type="entry name" value="LipOase_C_sf"/>
</dbReference>
<evidence type="ECO:0000313" key="14">
    <source>
        <dbReference type="EMBL" id="GMJ14160.1"/>
    </source>
</evidence>
<dbReference type="InterPro" id="IPR013819">
    <property type="entry name" value="LipOase_C"/>
</dbReference>
<dbReference type="PROSITE" id="PS51393">
    <property type="entry name" value="LIPOXYGENASE_3"/>
    <property type="match status" value="1"/>
</dbReference>
<dbReference type="GO" id="GO:0031408">
    <property type="term" value="P:oxylipin biosynthetic process"/>
    <property type="evidence" value="ECO:0007669"/>
    <property type="project" value="UniProtKB-KW"/>
</dbReference>